<organism evidence="1 2">
    <name type="scientific">Dyella agri</name>
    <dbReference type="NCBI Taxonomy" id="1926869"/>
    <lineage>
        <taxon>Bacteria</taxon>
        <taxon>Pseudomonadati</taxon>
        <taxon>Pseudomonadota</taxon>
        <taxon>Gammaproteobacteria</taxon>
        <taxon>Lysobacterales</taxon>
        <taxon>Rhodanobacteraceae</taxon>
        <taxon>Dyella</taxon>
    </lineage>
</organism>
<comment type="caution">
    <text evidence="1">The sequence shown here is derived from an EMBL/GenBank/DDBJ whole genome shotgun (WGS) entry which is preliminary data.</text>
</comment>
<dbReference type="RefSeq" id="WP_404538907.1">
    <property type="nucleotide sequence ID" value="NZ_JADIKL010000004.1"/>
</dbReference>
<accession>A0ABW8KI64</accession>
<evidence type="ECO:0000313" key="2">
    <source>
        <dbReference type="Proteomes" id="UP001620397"/>
    </source>
</evidence>
<proteinExistence type="predicted"/>
<dbReference type="Proteomes" id="UP001620397">
    <property type="component" value="Unassembled WGS sequence"/>
</dbReference>
<keyword evidence="2" id="KW-1185">Reference proteome</keyword>
<sequence length="88" mass="9589">MYQFIECIIAGGPEHGLIRRRLWDPRYALPPAMSTQDGQLCNVAASRTAGRSGRCFLLLHPLASGREFIDMLAVLNEHAASDSAPAAH</sequence>
<dbReference type="EMBL" id="JADIKL010000004">
    <property type="protein sequence ID" value="MFK2931111.1"/>
    <property type="molecule type" value="Genomic_DNA"/>
</dbReference>
<gene>
    <name evidence="1" type="ORF">ISP14_09930</name>
</gene>
<protein>
    <submittedName>
        <fullName evidence="1">Uncharacterized protein</fullName>
    </submittedName>
</protein>
<evidence type="ECO:0000313" key="1">
    <source>
        <dbReference type="EMBL" id="MFK2931111.1"/>
    </source>
</evidence>
<reference evidence="1 2" key="1">
    <citation type="submission" date="2020-10" db="EMBL/GenBank/DDBJ databases">
        <title>Phylogeny of dyella-like bacteria.</title>
        <authorList>
            <person name="Fu J."/>
        </authorList>
    </citation>
    <scope>NUCLEOTIDE SEQUENCE [LARGE SCALE GENOMIC DNA]</scope>
    <source>
        <strain evidence="1 2">DKC-1</strain>
    </source>
</reference>
<name>A0ABW8KI64_9GAMM</name>